<dbReference type="InterPro" id="IPR006311">
    <property type="entry name" value="TAT_signal"/>
</dbReference>
<sequence length="250" mass="27322">MHYASTRRTFLANSALGALAAGVPLFGQTAQPAAPQSTTTTQSPAPTPPPAKSSPMPRMAPPYDKATINMIGRPISGYTPQIGTMVSMLTWMETAVLRPTRDLTQEQLDYLFDKNANTIGALMLHLAATEVLYQRITFGNENFDKLPADYEAKWGAAMNLGAAGRAQIKGHDVAYYQDAIREAREKTLVEFAKKDDAWFTTALKEPGWGGGPINNFCLWFHVCEHISHHAGQIDFLIKRLPGAKNDDSAG</sequence>
<keyword evidence="2" id="KW-0732">Signal</keyword>
<dbReference type="InterPro" id="IPR034660">
    <property type="entry name" value="DinB/YfiT-like"/>
</dbReference>
<accession>A0A9X0U5V5</accession>
<dbReference type="Gene3D" id="1.20.120.450">
    <property type="entry name" value="dinb family like domain"/>
    <property type="match status" value="1"/>
</dbReference>
<dbReference type="PROSITE" id="PS51318">
    <property type="entry name" value="TAT"/>
    <property type="match status" value="1"/>
</dbReference>
<evidence type="ECO:0000256" key="1">
    <source>
        <dbReference type="SAM" id="MobiDB-lite"/>
    </source>
</evidence>
<evidence type="ECO:0000313" key="3">
    <source>
        <dbReference type="EMBL" id="MBB5329152.1"/>
    </source>
</evidence>
<dbReference type="Proteomes" id="UP000535182">
    <property type="component" value="Unassembled WGS sequence"/>
</dbReference>
<keyword evidence="4" id="KW-1185">Reference proteome</keyword>
<gene>
    <name evidence="3" type="ORF">HDF14_002768</name>
</gene>
<name>A0A9X0U5V5_9BACT</name>
<feature type="compositionally biased region" description="Low complexity" evidence="1">
    <location>
        <begin position="30"/>
        <end position="44"/>
    </location>
</feature>
<dbReference type="InterPro" id="IPR007061">
    <property type="entry name" value="MST-like"/>
</dbReference>
<evidence type="ECO:0000256" key="2">
    <source>
        <dbReference type="SAM" id="SignalP"/>
    </source>
</evidence>
<protein>
    <submittedName>
        <fullName evidence="3">Damage-inducible protein DinB</fullName>
    </submittedName>
</protein>
<dbReference type="EMBL" id="JACHEB010000005">
    <property type="protein sequence ID" value="MBB5329152.1"/>
    <property type="molecule type" value="Genomic_DNA"/>
</dbReference>
<dbReference type="RefSeq" id="WP_260698224.1">
    <property type="nucleotide sequence ID" value="NZ_JACHEB010000005.1"/>
</dbReference>
<proteinExistence type="predicted"/>
<dbReference type="AlphaFoldDB" id="A0A9X0U5V5"/>
<comment type="caution">
    <text evidence="3">The sequence shown here is derived from an EMBL/GenBank/DDBJ whole genome shotgun (WGS) entry which is preliminary data.</text>
</comment>
<feature type="chain" id="PRO_5040991392" evidence="2">
    <location>
        <begin position="21"/>
        <end position="250"/>
    </location>
</feature>
<feature type="region of interest" description="Disordered" evidence="1">
    <location>
        <begin position="30"/>
        <end position="62"/>
    </location>
</feature>
<dbReference type="Pfam" id="PF04978">
    <property type="entry name" value="MST"/>
    <property type="match status" value="1"/>
</dbReference>
<feature type="signal peptide" evidence="2">
    <location>
        <begin position="1"/>
        <end position="20"/>
    </location>
</feature>
<organism evidence="3 4">
    <name type="scientific">Tunturiibacter gelidiferens</name>
    <dbReference type="NCBI Taxonomy" id="3069689"/>
    <lineage>
        <taxon>Bacteria</taxon>
        <taxon>Pseudomonadati</taxon>
        <taxon>Acidobacteriota</taxon>
        <taxon>Terriglobia</taxon>
        <taxon>Terriglobales</taxon>
        <taxon>Acidobacteriaceae</taxon>
        <taxon>Tunturiibacter</taxon>
    </lineage>
</organism>
<dbReference type="SUPFAM" id="SSF109854">
    <property type="entry name" value="DinB/YfiT-like putative metalloenzymes"/>
    <property type="match status" value="1"/>
</dbReference>
<evidence type="ECO:0000313" key="4">
    <source>
        <dbReference type="Proteomes" id="UP000535182"/>
    </source>
</evidence>
<reference evidence="3 4" key="1">
    <citation type="submission" date="2020-08" db="EMBL/GenBank/DDBJ databases">
        <title>Genomic Encyclopedia of Type Strains, Phase IV (KMG-V): Genome sequencing to study the core and pangenomes of soil and plant-associated prokaryotes.</title>
        <authorList>
            <person name="Whitman W."/>
        </authorList>
    </citation>
    <scope>NUCLEOTIDE SEQUENCE [LARGE SCALE GENOMIC DNA]</scope>
    <source>
        <strain evidence="3 4">X5P2</strain>
    </source>
</reference>